<evidence type="ECO:0000256" key="1">
    <source>
        <dbReference type="SAM" id="MobiDB-lite"/>
    </source>
</evidence>
<gene>
    <name evidence="2" type="ORF">PSI23_03300</name>
</gene>
<feature type="region of interest" description="Disordered" evidence="1">
    <location>
        <begin position="57"/>
        <end position="80"/>
    </location>
</feature>
<dbReference type="EMBL" id="JAQRFI010000005">
    <property type="protein sequence ID" value="MDC9588365.1"/>
    <property type="molecule type" value="Genomic_DNA"/>
</dbReference>
<evidence type="ECO:0000313" key="2">
    <source>
        <dbReference type="EMBL" id="MDC9588365.1"/>
    </source>
</evidence>
<proteinExistence type="predicted"/>
<comment type="caution">
    <text evidence="2">The sequence shown here is derived from an EMBL/GenBank/DDBJ whole genome shotgun (WGS) entry which is preliminary data.</text>
</comment>
<keyword evidence="3" id="KW-1185">Reference proteome</keyword>
<dbReference type="Proteomes" id="UP001217178">
    <property type="component" value="Unassembled WGS sequence"/>
</dbReference>
<organism evidence="2 3">
    <name type="scientific">Xenorhabdus yunnanensis</name>
    <dbReference type="NCBI Taxonomy" id="3025878"/>
    <lineage>
        <taxon>Bacteria</taxon>
        <taxon>Pseudomonadati</taxon>
        <taxon>Pseudomonadota</taxon>
        <taxon>Gammaproteobacteria</taxon>
        <taxon>Enterobacterales</taxon>
        <taxon>Morganellaceae</taxon>
        <taxon>Xenorhabdus</taxon>
    </lineage>
</organism>
<protein>
    <submittedName>
        <fullName evidence="2">Uncharacterized protein</fullName>
    </submittedName>
</protein>
<accession>A0ABT5LBP5</accession>
<reference evidence="2 3" key="1">
    <citation type="submission" date="2023-02" db="EMBL/GenBank/DDBJ databases">
        <title>Entomopathogenic bacteria.</title>
        <authorList>
            <person name="Machado R.A."/>
        </authorList>
    </citation>
    <scope>NUCLEOTIDE SEQUENCE [LARGE SCALE GENOMIC DNA]</scope>
    <source>
        <strain evidence="2 3">XENO-10</strain>
    </source>
</reference>
<evidence type="ECO:0000313" key="3">
    <source>
        <dbReference type="Proteomes" id="UP001217178"/>
    </source>
</evidence>
<dbReference type="RefSeq" id="WP_143187370.1">
    <property type="nucleotide sequence ID" value="NZ_JAQRFI010000005.1"/>
</dbReference>
<sequence>MSPIIQSVKVFPPLAQSNGQGVAALCSQTLVRSFTSVPAFALSMVIQAGEAMPRWCEPSPRTLSESPPSILINGRGSRNE</sequence>
<name>A0ABT5LBP5_9GAMM</name>